<accession>A0A4R5UW19</accession>
<comment type="caution">
    <text evidence="1">The sequence shown here is derived from an EMBL/GenBank/DDBJ whole genome shotgun (WGS) entry which is preliminary data.</text>
</comment>
<organism evidence="1 2">
    <name type="scientific">Algoriphagus formosus</name>
    <dbReference type="NCBI Taxonomy" id="2007308"/>
    <lineage>
        <taxon>Bacteria</taxon>
        <taxon>Pseudomonadati</taxon>
        <taxon>Bacteroidota</taxon>
        <taxon>Cytophagia</taxon>
        <taxon>Cytophagales</taxon>
        <taxon>Cyclobacteriaceae</taxon>
        <taxon>Algoriphagus</taxon>
    </lineage>
</organism>
<dbReference type="Proteomes" id="UP000295438">
    <property type="component" value="Unassembled WGS sequence"/>
</dbReference>
<evidence type="ECO:0000313" key="2">
    <source>
        <dbReference type="Proteomes" id="UP000295438"/>
    </source>
</evidence>
<dbReference type="AlphaFoldDB" id="A0A4R5UW19"/>
<dbReference type="RefSeq" id="WP_133391172.1">
    <property type="nucleotide sequence ID" value="NZ_SMUW01000035.1"/>
</dbReference>
<dbReference type="EMBL" id="SMUW01000035">
    <property type="protein sequence ID" value="TDK43478.1"/>
    <property type="molecule type" value="Genomic_DNA"/>
</dbReference>
<evidence type="ECO:0000313" key="1">
    <source>
        <dbReference type="EMBL" id="TDK43478.1"/>
    </source>
</evidence>
<gene>
    <name evidence="1" type="ORF">E1898_12790</name>
</gene>
<reference evidence="1 2" key="1">
    <citation type="submission" date="2019-03" db="EMBL/GenBank/DDBJ databases">
        <title>Algoriphagus aquimaris sp. nov., isolated form marine sediment in Pohang, Korea.</title>
        <authorList>
            <person name="Kim J."/>
            <person name="Yoon S.-H."/>
            <person name="Lee S.-S."/>
        </authorList>
    </citation>
    <scope>NUCLEOTIDE SEQUENCE [LARGE SCALE GENOMIC DNA]</scope>
    <source>
        <strain evidence="1 2">F21</strain>
    </source>
</reference>
<proteinExistence type="predicted"/>
<sequence length="175" mass="20696">MKKDIKQEQKEFLKEQLWSSTIRAATSRAGNIYKVGTTEEDKKSFKKALHEFVNEIIQNHYEAKTPDEPTHLKNIKELKEYANRLEFVNFRYGHAQKVLNLYLKYLWCLGLVQEPPHFPVDRLIQQKMKIKNSSNWTKDMDQDEYKKVIEEARAIAKRENCGSIAALELNFYNNL</sequence>
<keyword evidence="2" id="KW-1185">Reference proteome</keyword>
<name>A0A4R5UW19_9BACT</name>
<protein>
    <submittedName>
        <fullName evidence="1">Uncharacterized protein</fullName>
    </submittedName>
</protein>